<evidence type="ECO:0000256" key="1">
    <source>
        <dbReference type="SAM" id="MobiDB-lite"/>
    </source>
</evidence>
<feature type="region of interest" description="Disordered" evidence="1">
    <location>
        <begin position="286"/>
        <end position="438"/>
    </location>
</feature>
<gene>
    <name evidence="2" type="ORF">AVDCRST_MAG49-4500</name>
</gene>
<feature type="compositionally biased region" description="Basic and acidic residues" evidence="1">
    <location>
        <begin position="1"/>
        <end position="12"/>
    </location>
</feature>
<feature type="compositionally biased region" description="Basic residues" evidence="1">
    <location>
        <begin position="55"/>
        <end position="64"/>
    </location>
</feature>
<feature type="compositionally biased region" description="Low complexity" evidence="1">
    <location>
        <begin position="349"/>
        <end position="361"/>
    </location>
</feature>
<reference evidence="2" key="1">
    <citation type="submission" date="2020-02" db="EMBL/GenBank/DDBJ databases">
        <authorList>
            <person name="Meier V. D."/>
        </authorList>
    </citation>
    <scope>NUCLEOTIDE SEQUENCE</scope>
    <source>
        <strain evidence="2">AVDCRST_MAG49</strain>
    </source>
</reference>
<proteinExistence type="predicted"/>
<feature type="compositionally biased region" description="Low complexity" evidence="1">
    <location>
        <begin position="94"/>
        <end position="105"/>
    </location>
</feature>
<feature type="compositionally biased region" description="Basic and acidic residues" evidence="1">
    <location>
        <begin position="158"/>
        <end position="174"/>
    </location>
</feature>
<feature type="compositionally biased region" description="Low complexity" evidence="1">
    <location>
        <begin position="27"/>
        <end position="47"/>
    </location>
</feature>
<feature type="compositionally biased region" description="Basic and acidic residues" evidence="1">
    <location>
        <begin position="230"/>
        <end position="243"/>
    </location>
</feature>
<feature type="compositionally biased region" description="Low complexity" evidence="1">
    <location>
        <begin position="146"/>
        <end position="155"/>
    </location>
</feature>
<feature type="compositionally biased region" description="Basic and acidic residues" evidence="1">
    <location>
        <begin position="251"/>
        <end position="262"/>
    </location>
</feature>
<feature type="non-terminal residue" evidence="2">
    <location>
        <position position="438"/>
    </location>
</feature>
<protein>
    <submittedName>
        <fullName evidence="2">Uncharacterized MFS-type transporter</fullName>
    </submittedName>
</protein>
<feature type="compositionally biased region" description="Basic residues" evidence="1">
    <location>
        <begin position="13"/>
        <end position="24"/>
    </location>
</feature>
<feature type="compositionally biased region" description="Basic and acidic residues" evidence="1">
    <location>
        <begin position="389"/>
        <end position="399"/>
    </location>
</feature>
<sequence length="438" mass="47781">DGHGDAGRDQGRPARRRSQGRRLSHLPGVGSRSRPGGTTRGAAQPAADDADARALHGRHVRRPAARPLSPPDRPLRPRPGHGRTRLAGLHGGRLDLPAPLRLGGRPLRHAVHRPDPDLDRADLRDDRLRADVRGARRPRGAGRAGLGRLPPARGGQRQRGDPRGPAQHRDVGLRDRRHARGRPGSPGRGGPVRRLRRPRDGADGPARAQHRLLAAAGDARHRPATTGPSEGRRRGDHRPAADRRARRRRRRDDAPDVDDLRHPGLHPHLVQAAGVRIVVLRPAGDHDRARERRRGDRLRHARRPLRPANGDPRLALAVDPGGPPLLGLHRADRLRHRRADRPPRRVDRAAAAGDGPAADARPGGDGLRGRARARVRDRRAGGPGARRAGRPDRDRRRDAGPGPGRGRHDRPRLAAPVRAAGARARRLDARSVRARPTV</sequence>
<feature type="compositionally biased region" description="Low complexity" evidence="1">
    <location>
        <begin position="413"/>
        <end position="422"/>
    </location>
</feature>
<feature type="region of interest" description="Disordered" evidence="1">
    <location>
        <begin position="1"/>
        <end position="268"/>
    </location>
</feature>
<feature type="compositionally biased region" description="Basic residues" evidence="1">
    <location>
        <begin position="295"/>
        <end position="305"/>
    </location>
</feature>
<accession>A0A6J4VGN4</accession>
<feature type="compositionally biased region" description="Basic and acidic residues" evidence="1">
    <location>
        <begin position="112"/>
        <end position="134"/>
    </location>
</feature>
<name>A0A6J4VGN4_9BACT</name>
<organism evidence="2">
    <name type="scientific">uncultured Thermomicrobiales bacterium</name>
    <dbReference type="NCBI Taxonomy" id="1645740"/>
    <lineage>
        <taxon>Bacteria</taxon>
        <taxon>Pseudomonadati</taxon>
        <taxon>Thermomicrobiota</taxon>
        <taxon>Thermomicrobia</taxon>
        <taxon>Thermomicrobiales</taxon>
        <taxon>environmental samples</taxon>
    </lineage>
</organism>
<feature type="non-terminal residue" evidence="2">
    <location>
        <position position="1"/>
    </location>
</feature>
<evidence type="ECO:0000313" key="2">
    <source>
        <dbReference type="EMBL" id="CAA9578362.1"/>
    </source>
</evidence>
<dbReference type="AlphaFoldDB" id="A0A6J4VGN4"/>
<dbReference type="EMBL" id="CADCWG010000317">
    <property type="protein sequence ID" value="CAA9578362.1"/>
    <property type="molecule type" value="Genomic_DNA"/>
</dbReference>